<dbReference type="InterPro" id="IPR001173">
    <property type="entry name" value="Glyco_trans_2-like"/>
</dbReference>
<keyword evidence="1" id="KW-1133">Transmembrane helix</keyword>
<dbReference type="Pfam" id="PF00535">
    <property type="entry name" value="Glycos_transf_2"/>
    <property type="match status" value="1"/>
</dbReference>
<evidence type="ECO:0000313" key="4">
    <source>
        <dbReference type="Proteomes" id="UP000236735"/>
    </source>
</evidence>
<keyword evidence="3" id="KW-0808">Transferase</keyword>
<dbReference type="InterPro" id="IPR029044">
    <property type="entry name" value="Nucleotide-diphossugar_trans"/>
</dbReference>
<dbReference type="GO" id="GO:0016758">
    <property type="term" value="F:hexosyltransferase activity"/>
    <property type="evidence" value="ECO:0007669"/>
    <property type="project" value="UniProtKB-ARBA"/>
</dbReference>
<feature type="domain" description="Glycosyltransferase 2-like" evidence="2">
    <location>
        <begin position="9"/>
        <end position="145"/>
    </location>
</feature>
<organism evidence="3 4">
    <name type="scientific">Xylanibacter ruminicola</name>
    <name type="common">Prevotella ruminicola</name>
    <dbReference type="NCBI Taxonomy" id="839"/>
    <lineage>
        <taxon>Bacteria</taxon>
        <taxon>Pseudomonadati</taxon>
        <taxon>Bacteroidota</taxon>
        <taxon>Bacteroidia</taxon>
        <taxon>Bacteroidales</taxon>
        <taxon>Prevotellaceae</taxon>
        <taxon>Xylanibacter</taxon>
    </lineage>
</organism>
<feature type="transmembrane region" description="Helical" evidence="1">
    <location>
        <begin position="224"/>
        <end position="240"/>
    </location>
</feature>
<proteinExistence type="predicted"/>
<evidence type="ECO:0000259" key="2">
    <source>
        <dbReference type="Pfam" id="PF00535"/>
    </source>
</evidence>
<dbReference type="EMBL" id="FNUV01000004">
    <property type="protein sequence ID" value="SEF83377.1"/>
    <property type="molecule type" value="Genomic_DNA"/>
</dbReference>
<keyword evidence="1" id="KW-0472">Membrane</keyword>
<dbReference type="RefSeq" id="WP_103915730.1">
    <property type="nucleotide sequence ID" value="NZ_FNUV01000004.1"/>
</dbReference>
<sequence>MNSQTIKISVITITYNSEETLEDTIKSVISQEYDNLEYLIIDGGSKDHTLDIVQKYRDKIAVVVSEPDNGISDAFNKGIRLASGEIIGIINSDDLLLPGALKAVAKAYEESVDVYRGRTIRWNDVTDVKTRSIPSMRFPAKSIRKRSVSHQSTFVTKRAYEKYGAYDVNLKYMMDADLLIRLYEAGTQWKYVDADLAVSRSGGVTDRNSFWTKRKESFAIIRNNNGGVFFAFLHMIWFLIRQSIKKVLSVFGIDRMCIIYRNKIVHD</sequence>
<accession>A0A1H5VAA9</accession>
<dbReference type="CDD" id="cd06433">
    <property type="entry name" value="GT_2_WfgS_like"/>
    <property type="match status" value="1"/>
</dbReference>
<dbReference type="Gene3D" id="3.90.550.10">
    <property type="entry name" value="Spore Coat Polysaccharide Biosynthesis Protein SpsA, Chain A"/>
    <property type="match status" value="1"/>
</dbReference>
<protein>
    <submittedName>
        <fullName evidence="3">Glycosyltransferase involved in cell wall bisynthesis</fullName>
    </submittedName>
</protein>
<evidence type="ECO:0000256" key="1">
    <source>
        <dbReference type="SAM" id="Phobius"/>
    </source>
</evidence>
<keyword evidence="1" id="KW-0812">Transmembrane</keyword>
<dbReference type="SUPFAM" id="SSF53448">
    <property type="entry name" value="Nucleotide-diphospho-sugar transferases"/>
    <property type="match status" value="1"/>
</dbReference>
<gene>
    <name evidence="3" type="ORF">SAMN05216354_1799</name>
</gene>
<dbReference type="PANTHER" id="PTHR22916">
    <property type="entry name" value="GLYCOSYLTRANSFERASE"/>
    <property type="match status" value="1"/>
</dbReference>
<dbReference type="PANTHER" id="PTHR22916:SF3">
    <property type="entry name" value="UDP-GLCNAC:BETAGAL BETA-1,3-N-ACETYLGLUCOSAMINYLTRANSFERASE-LIKE PROTEIN 1"/>
    <property type="match status" value="1"/>
</dbReference>
<dbReference type="Proteomes" id="UP000236735">
    <property type="component" value="Unassembled WGS sequence"/>
</dbReference>
<reference evidence="3 4" key="1">
    <citation type="submission" date="2016-10" db="EMBL/GenBank/DDBJ databases">
        <authorList>
            <person name="de Groot N.N."/>
        </authorList>
    </citation>
    <scope>NUCLEOTIDE SEQUENCE [LARGE SCALE GENOMIC DNA]</scope>
    <source>
        <strain evidence="3 4">AR32</strain>
    </source>
</reference>
<dbReference type="AlphaFoldDB" id="A0A1H5VAA9"/>
<evidence type="ECO:0000313" key="3">
    <source>
        <dbReference type="EMBL" id="SEF83377.1"/>
    </source>
</evidence>
<name>A0A1H5VAA9_XYLRU</name>